<dbReference type="NCBIfam" id="TIGR03543">
    <property type="entry name" value="divI1A_rptt_fam"/>
    <property type="match status" value="1"/>
</dbReference>
<dbReference type="AlphaFoldDB" id="A0A7W5XKY6"/>
<sequence length="186" mass="21129">MSSTPAPLFTLLHEHENGYDRGEVDHFMARAREAYDSGRSMALSEIREVSFTLGAGGYSPVEVDAALDRLEDAFAGAERDRFIAQHGEDAWYEQLHQRSQPLRRRMERAEEQRFREPANASALGYRKDEVDQLCRQLEQYLDGENPMSVDEIRTITFTSVTGANAYDEAQVDVFLDRMTEIMASVG</sequence>
<organism evidence="1 2">
    <name type="scientific">Garicola koreensis</name>
    <dbReference type="NCBI Taxonomy" id="1262554"/>
    <lineage>
        <taxon>Bacteria</taxon>
        <taxon>Bacillati</taxon>
        <taxon>Actinomycetota</taxon>
        <taxon>Actinomycetes</taxon>
        <taxon>Micrococcales</taxon>
        <taxon>Micrococcaceae</taxon>
        <taxon>Garicola</taxon>
    </lineage>
</organism>
<comment type="caution">
    <text evidence="1">The sequence shown here is derived from an EMBL/GenBank/DDBJ whole genome shotgun (WGS) entry which is preliminary data.</text>
</comment>
<dbReference type="InterPro" id="IPR019933">
    <property type="entry name" value="DivIVA_domain"/>
</dbReference>
<name>A0A7W5XKY6_9MICC</name>
<dbReference type="NCBIfam" id="TIGR03544">
    <property type="entry name" value="DivI1A_domain"/>
    <property type="match status" value="2"/>
</dbReference>
<dbReference type="EMBL" id="JACIBT010000002">
    <property type="protein sequence ID" value="MBB3667505.1"/>
    <property type="molecule type" value="Genomic_DNA"/>
</dbReference>
<dbReference type="RefSeq" id="WP_183357931.1">
    <property type="nucleotide sequence ID" value="NZ_BAABKR010000001.1"/>
</dbReference>
<reference evidence="1 2" key="1">
    <citation type="submission" date="2020-08" db="EMBL/GenBank/DDBJ databases">
        <title>Sequencing the genomes of 1000 actinobacteria strains.</title>
        <authorList>
            <person name="Klenk H.-P."/>
        </authorList>
    </citation>
    <scope>NUCLEOTIDE SEQUENCE [LARGE SCALE GENOMIC DNA]</scope>
    <source>
        <strain evidence="1 2">DSM 28238</strain>
    </source>
</reference>
<gene>
    <name evidence="1" type="ORF">FHX47_001124</name>
</gene>
<dbReference type="InterPro" id="IPR019932">
    <property type="entry name" value="CHP03543"/>
</dbReference>
<dbReference type="Proteomes" id="UP000547528">
    <property type="component" value="Unassembled WGS sequence"/>
</dbReference>
<evidence type="ECO:0000313" key="2">
    <source>
        <dbReference type="Proteomes" id="UP000547528"/>
    </source>
</evidence>
<protein>
    <submittedName>
        <fullName evidence="1">DivIVA domain-containing protein</fullName>
    </submittedName>
</protein>
<dbReference type="Gene3D" id="6.10.250.660">
    <property type="match status" value="1"/>
</dbReference>
<proteinExistence type="predicted"/>
<keyword evidence="2" id="KW-1185">Reference proteome</keyword>
<accession>A0A7W5XKY6</accession>
<evidence type="ECO:0000313" key="1">
    <source>
        <dbReference type="EMBL" id="MBB3667505.1"/>
    </source>
</evidence>